<evidence type="ECO:0000313" key="15">
    <source>
        <dbReference type="EnsemblMetazoa" id="tetur22g01060.1"/>
    </source>
</evidence>
<keyword evidence="4" id="KW-0597">Phosphoprotein</keyword>
<dbReference type="STRING" id="32264.T1KUS1"/>
<evidence type="ECO:0000256" key="1">
    <source>
        <dbReference type="ARBA" id="ARBA00004173"/>
    </source>
</evidence>
<reference evidence="16" key="1">
    <citation type="submission" date="2011-08" db="EMBL/GenBank/DDBJ databases">
        <authorList>
            <person name="Rombauts S."/>
        </authorList>
    </citation>
    <scope>NUCLEOTIDE SEQUENCE</scope>
    <source>
        <strain evidence="16">London</strain>
    </source>
</reference>
<evidence type="ECO:0000256" key="9">
    <source>
        <dbReference type="ARBA" id="ARBA00023054"/>
    </source>
</evidence>
<sequence>MTEQLTQFQKTELMDKLKQEIAMENFKELIRQMSEKCYKKCVSKPGTSLDSSETKCLNFCVDRYMDAWTNVSRAYGSRIQRDAIQVNDQIIEVDGLSLVGVTQAYAASVLRGTNGPIKFLIGRERDPDRSADITGNLQGIKVEPTTSSLADEPQSISLEESDEESDLLILPPAELLDSRAAKEKAELASKGSLANRQPPSMRRQSSYGSMDGNSDSSSPRRVNRRSEMINQGRSRPLSEPVGRLDSDWLGPGQLGPKESSTKSLRNEEDPNSSLIESSCSAPC</sequence>
<evidence type="ECO:0000259" key="14">
    <source>
        <dbReference type="PROSITE" id="PS50106"/>
    </source>
</evidence>
<dbReference type="PANTHER" id="PTHR16154">
    <property type="entry name" value="NEURABIN"/>
    <property type="match status" value="1"/>
</dbReference>
<evidence type="ECO:0000256" key="3">
    <source>
        <dbReference type="ARBA" id="ARBA00022448"/>
    </source>
</evidence>
<reference evidence="15" key="2">
    <citation type="submission" date="2015-06" db="UniProtKB">
        <authorList>
            <consortium name="EnsemblMetazoa"/>
        </authorList>
    </citation>
    <scope>IDENTIFICATION</scope>
</reference>
<keyword evidence="5" id="KW-0479">Metal-binding</keyword>
<keyword evidence="16" id="KW-1185">Reference proteome</keyword>
<organism evidence="15 16">
    <name type="scientific">Tetranychus urticae</name>
    <name type="common">Two-spotted spider mite</name>
    <dbReference type="NCBI Taxonomy" id="32264"/>
    <lineage>
        <taxon>Eukaryota</taxon>
        <taxon>Metazoa</taxon>
        <taxon>Ecdysozoa</taxon>
        <taxon>Arthropoda</taxon>
        <taxon>Chelicerata</taxon>
        <taxon>Arachnida</taxon>
        <taxon>Acari</taxon>
        <taxon>Acariformes</taxon>
        <taxon>Trombidiformes</taxon>
        <taxon>Prostigmata</taxon>
        <taxon>Eleutherengona</taxon>
        <taxon>Raphignathae</taxon>
        <taxon>Tetranychoidea</taxon>
        <taxon>Tetranychidae</taxon>
        <taxon>Tetranychus</taxon>
    </lineage>
</organism>
<name>T1KUS1_TETUR</name>
<comment type="subcellular location">
    <subcellularLocation>
        <location evidence="1">Mitochondrion</location>
    </subcellularLocation>
</comment>
<dbReference type="GO" id="GO:0015629">
    <property type="term" value="C:actin cytoskeleton"/>
    <property type="evidence" value="ECO:0007669"/>
    <property type="project" value="TreeGrafter"/>
</dbReference>
<dbReference type="InterPro" id="IPR043446">
    <property type="entry name" value="Neurabin-like"/>
</dbReference>
<dbReference type="InterPro" id="IPR035427">
    <property type="entry name" value="Tim10-like_dom_sf"/>
</dbReference>
<keyword evidence="10" id="KW-0496">Mitochondrion</keyword>
<evidence type="ECO:0000256" key="7">
    <source>
        <dbReference type="ARBA" id="ARBA00022927"/>
    </source>
</evidence>
<dbReference type="InterPro" id="IPR001478">
    <property type="entry name" value="PDZ"/>
</dbReference>
<evidence type="ECO:0000256" key="2">
    <source>
        <dbReference type="ARBA" id="ARBA00006720"/>
    </source>
</evidence>
<evidence type="ECO:0000256" key="8">
    <source>
        <dbReference type="ARBA" id="ARBA00023010"/>
    </source>
</evidence>
<keyword evidence="11" id="KW-1015">Disulfide bond</keyword>
<evidence type="ECO:0000256" key="10">
    <source>
        <dbReference type="ARBA" id="ARBA00023128"/>
    </source>
</evidence>
<dbReference type="GO" id="GO:0015031">
    <property type="term" value="P:protein transport"/>
    <property type="evidence" value="ECO:0007669"/>
    <property type="project" value="UniProtKB-KW"/>
</dbReference>
<dbReference type="eggNOG" id="KOG1945">
    <property type="taxonomic scope" value="Eukaryota"/>
</dbReference>
<dbReference type="GO" id="GO:0030425">
    <property type="term" value="C:dendrite"/>
    <property type="evidence" value="ECO:0007669"/>
    <property type="project" value="TreeGrafter"/>
</dbReference>
<dbReference type="GO" id="GO:0019722">
    <property type="term" value="P:calcium-mediated signaling"/>
    <property type="evidence" value="ECO:0007669"/>
    <property type="project" value="TreeGrafter"/>
</dbReference>
<dbReference type="GO" id="GO:0007015">
    <property type="term" value="P:actin filament organization"/>
    <property type="evidence" value="ECO:0007669"/>
    <property type="project" value="TreeGrafter"/>
</dbReference>
<dbReference type="Proteomes" id="UP000015104">
    <property type="component" value="Unassembled WGS sequence"/>
</dbReference>
<dbReference type="AlphaFoldDB" id="T1KUS1"/>
<feature type="compositionally biased region" description="Polar residues" evidence="13">
    <location>
        <begin position="192"/>
        <end position="220"/>
    </location>
</feature>
<evidence type="ECO:0000256" key="5">
    <source>
        <dbReference type="ARBA" id="ARBA00022723"/>
    </source>
</evidence>
<proteinExistence type="inferred from homology"/>
<evidence type="ECO:0000256" key="6">
    <source>
        <dbReference type="ARBA" id="ARBA00022833"/>
    </source>
</evidence>
<keyword evidence="8" id="KW-0811">Translocation</keyword>
<dbReference type="Gene3D" id="1.10.287.810">
    <property type="entry name" value="Mitochondrial import inner membrane translocase subunit tim13 like domains"/>
    <property type="match status" value="1"/>
</dbReference>
<keyword evidence="6" id="KW-0862">Zinc</keyword>
<evidence type="ECO:0000256" key="11">
    <source>
        <dbReference type="ARBA" id="ARBA00023157"/>
    </source>
</evidence>
<keyword evidence="3" id="KW-0813">Transport</keyword>
<dbReference type="GO" id="GO:0014069">
    <property type="term" value="C:postsynaptic density"/>
    <property type="evidence" value="ECO:0007669"/>
    <property type="project" value="TreeGrafter"/>
</dbReference>
<dbReference type="FunFam" id="1.10.287.810:FF:000001">
    <property type="entry name" value="mitochondrial import inner membrane translocase subunit TIM13"/>
    <property type="match status" value="1"/>
</dbReference>
<dbReference type="InterPro" id="IPR004217">
    <property type="entry name" value="Tim10-like"/>
</dbReference>
<comment type="similarity">
    <text evidence="2">Belongs to the small Tim family.</text>
</comment>
<dbReference type="PROSITE" id="PS50106">
    <property type="entry name" value="PDZ"/>
    <property type="match status" value="1"/>
</dbReference>
<dbReference type="EMBL" id="CAEY01000580">
    <property type="status" value="NOT_ANNOTATED_CDS"/>
    <property type="molecule type" value="Genomic_DNA"/>
</dbReference>
<dbReference type="GO" id="GO:0042719">
    <property type="term" value="C:mitochondrial intermembrane space chaperone complex"/>
    <property type="evidence" value="ECO:0007669"/>
    <property type="project" value="UniProtKB-ARBA"/>
</dbReference>
<protein>
    <recommendedName>
        <fullName evidence="14">PDZ domain-containing protein</fullName>
    </recommendedName>
</protein>
<evidence type="ECO:0000256" key="4">
    <source>
        <dbReference type="ARBA" id="ARBA00022553"/>
    </source>
</evidence>
<feature type="domain" description="PDZ" evidence="14">
    <location>
        <begin position="84"/>
        <end position="125"/>
    </location>
</feature>
<dbReference type="GO" id="GO:0046872">
    <property type="term" value="F:metal ion binding"/>
    <property type="evidence" value="ECO:0007669"/>
    <property type="project" value="UniProtKB-KW"/>
</dbReference>
<evidence type="ECO:0000256" key="13">
    <source>
        <dbReference type="SAM" id="MobiDB-lite"/>
    </source>
</evidence>
<evidence type="ECO:0000313" key="16">
    <source>
        <dbReference type="Proteomes" id="UP000015104"/>
    </source>
</evidence>
<keyword evidence="7" id="KW-0653">Protein transport</keyword>
<dbReference type="HOGENOM" id="CLU_984576_0_0_1"/>
<dbReference type="GO" id="GO:0051015">
    <property type="term" value="F:actin filament binding"/>
    <property type="evidence" value="ECO:0007669"/>
    <property type="project" value="TreeGrafter"/>
</dbReference>
<dbReference type="GO" id="GO:0045039">
    <property type="term" value="P:protein insertion into mitochondrial inner membrane"/>
    <property type="evidence" value="ECO:0007669"/>
    <property type="project" value="UniProtKB-ARBA"/>
</dbReference>
<feature type="region of interest" description="Disordered" evidence="13">
    <location>
        <begin position="128"/>
        <end position="167"/>
    </location>
</feature>
<accession>T1KUS1</accession>
<dbReference type="Gene3D" id="2.30.42.10">
    <property type="match status" value="1"/>
</dbReference>
<dbReference type="GO" id="GO:0031175">
    <property type="term" value="P:neuron projection development"/>
    <property type="evidence" value="ECO:0007669"/>
    <property type="project" value="TreeGrafter"/>
</dbReference>
<dbReference type="eggNOG" id="KOG1733">
    <property type="taxonomic scope" value="Eukaryota"/>
</dbReference>
<dbReference type="SUPFAM" id="SSF50156">
    <property type="entry name" value="PDZ domain-like"/>
    <property type="match status" value="1"/>
</dbReference>
<dbReference type="Pfam" id="PF00595">
    <property type="entry name" value="PDZ"/>
    <property type="match status" value="1"/>
</dbReference>
<feature type="region of interest" description="Disordered" evidence="13">
    <location>
        <begin position="181"/>
        <end position="283"/>
    </location>
</feature>
<dbReference type="EnsemblMetazoa" id="tetur22g01060.1">
    <property type="protein sequence ID" value="tetur22g01060.1"/>
    <property type="gene ID" value="tetur22g01060"/>
</dbReference>
<keyword evidence="9" id="KW-0175">Coiled coil</keyword>
<dbReference type="PANTHER" id="PTHR16154:SF6">
    <property type="entry name" value="SPINOPHILIN, ISOFORM J"/>
    <property type="match status" value="1"/>
</dbReference>
<feature type="compositionally biased region" description="Polar residues" evidence="13">
    <location>
        <begin position="271"/>
        <end position="283"/>
    </location>
</feature>
<dbReference type="SUPFAM" id="SSF144122">
    <property type="entry name" value="Tim10-like"/>
    <property type="match status" value="1"/>
</dbReference>
<evidence type="ECO:0000256" key="12">
    <source>
        <dbReference type="ARBA" id="ARBA00023186"/>
    </source>
</evidence>
<dbReference type="InterPro" id="IPR036034">
    <property type="entry name" value="PDZ_sf"/>
</dbReference>
<keyword evidence="12" id="KW-0143">Chaperone</keyword>
<dbReference type="Pfam" id="PF02953">
    <property type="entry name" value="zf-Tim10_DDP"/>
    <property type="match status" value="1"/>
</dbReference>